<comment type="caution">
    <text evidence="1">The sequence shown here is derived from an EMBL/GenBank/DDBJ whole genome shotgun (WGS) entry which is preliminary data.</text>
</comment>
<dbReference type="EMBL" id="AHKC01017168">
    <property type="protein sequence ID" value="EKF27906.1"/>
    <property type="molecule type" value="Genomic_DNA"/>
</dbReference>
<dbReference type="Proteomes" id="UP000007350">
    <property type="component" value="Unassembled WGS sequence"/>
</dbReference>
<dbReference type="Gene3D" id="3.40.50.1910">
    <property type="match status" value="1"/>
</dbReference>
<protein>
    <submittedName>
        <fullName evidence="1">Retrotransposon hot spot (RHS) protein, putative</fullName>
    </submittedName>
</protein>
<proteinExistence type="predicted"/>
<accession>K2MZV1</accession>
<dbReference type="OrthoDB" id="2228at2759"/>
<dbReference type="SUPFAM" id="SSF56815">
    <property type="entry name" value="Sec1/munc18-like (SM) proteins"/>
    <property type="match status" value="1"/>
</dbReference>
<dbReference type="InterPro" id="IPR036045">
    <property type="entry name" value="Sec1-like_sf"/>
</dbReference>
<organism evidence="1 2">
    <name type="scientific">Trypanosoma cruzi marinkellei</name>
    <dbReference type="NCBI Taxonomy" id="85056"/>
    <lineage>
        <taxon>Eukaryota</taxon>
        <taxon>Discoba</taxon>
        <taxon>Euglenozoa</taxon>
        <taxon>Kinetoplastea</taxon>
        <taxon>Metakinetoplastina</taxon>
        <taxon>Trypanosomatida</taxon>
        <taxon>Trypanosomatidae</taxon>
        <taxon>Trypanosoma</taxon>
        <taxon>Schizotrypanum</taxon>
    </lineage>
</organism>
<dbReference type="InterPro" id="IPR027482">
    <property type="entry name" value="Sec1-like_dom2"/>
</dbReference>
<keyword evidence="2" id="KW-1185">Reference proteome</keyword>
<evidence type="ECO:0000313" key="2">
    <source>
        <dbReference type="Proteomes" id="UP000007350"/>
    </source>
</evidence>
<name>K2MZV1_TRYCR</name>
<sequence>MMMEAAAGKGLNASDYPTLNFPYEWRASAVGGESPVETAGRTKTLRVGPSLASMQCDRVMGPNGASGGEGRGAVGNDAVPFQGCGGEEENHPELGGGGGTIALASPRCIVLFALGGVTCSERRLAYEASKKYGRGVIIGAPRCCVLRCVCAGTWHPRQCDSQAGHAQERIGGGGVGTHTNTHDCGCLWGLCALRPALCSSPWG</sequence>
<dbReference type="AlphaFoldDB" id="K2MZV1"/>
<reference evidence="1 2" key="1">
    <citation type="journal article" date="2012" name="BMC Genomics">
        <title>Comparative genomic analysis of human infective Trypanosoma cruzi lineages with the bat-restricted subspecies T. cruzi marinkellei.</title>
        <authorList>
            <person name="Franzen O."/>
            <person name="Talavera-Lopez C."/>
            <person name="Ochaya S."/>
            <person name="Butler C.E."/>
            <person name="Messenger L.A."/>
            <person name="Lewis M.D."/>
            <person name="Llewellyn M.S."/>
            <person name="Marinkelle C.J."/>
            <person name="Tyler K.M."/>
            <person name="Miles M.A."/>
            <person name="Andersson B."/>
        </authorList>
    </citation>
    <scope>NUCLEOTIDE SEQUENCE [LARGE SCALE GENOMIC DNA]</scope>
    <source>
        <strain evidence="1 2">B7</strain>
    </source>
</reference>
<evidence type="ECO:0000313" key="1">
    <source>
        <dbReference type="EMBL" id="EKF27906.1"/>
    </source>
</evidence>
<feature type="non-terminal residue" evidence="1">
    <location>
        <position position="203"/>
    </location>
</feature>
<gene>
    <name evidence="1" type="ORF">MOQ_008360</name>
</gene>